<gene>
    <name evidence="4" type="primary">TAPBP</name>
</gene>
<sequence>MAAASSSSFARGERSPLLSPLLLLLLGASLAAAAAASPPAKLGCWFVEEAGGGGGGVMPSDLTQRRALLVLPPPGQRLPEAALERDLPAEVEPGLAFQLLDPSGSLWSGREPDARPRWGRSSARPGEGAPACEMNPYRPREAHVPWAAGLAAGPEGGGGGCPRSLDGRWVIASIQSPEAAFGVSSILHQEGPLPGKQPEVPRVTTATGRPRSPTGA</sequence>
<feature type="chain" id="PRO_5026804106" evidence="2">
    <location>
        <begin position="37"/>
        <end position="216"/>
    </location>
</feature>
<dbReference type="KEGG" id="nss:113431716"/>
<dbReference type="Proteomes" id="UP000504612">
    <property type="component" value="Unplaced"/>
</dbReference>
<evidence type="ECO:0000313" key="3">
    <source>
        <dbReference type="Proteomes" id="UP000504612"/>
    </source>
</evidence>
<dbReference type="AlphaFoldDB" id="A0A6J1WBC4"/>
<name>A0A6J1WBC4_9SAUR</name>
<dbReference type="RefSeq" id="XP_026549784.1">
    <property type="nucleotide sequence ID" value="XM_026693999.1"/>
</dbReference>
<proteinExistence type="predicted"/>
<feature type="non-terminal residue" evidence="4">
    <location>
        <position position="216"/>
    </location>
</feature>
<dbReference type="InterPro" id="IPR013783">
    <property type="entry name" value="Ig-like_fold"/>
</dbReference>
<dbReference type="CTD" id="6892"/>
<dbReference type="Gene3D" id="2.60.40.10">
    <property type="entry name" value="Immunoglobulins"/>
    <property type="match status" value="1"/>
</dbReference>
<feature type="region of interest" description="Disordered" evidence="1">
    <location>
        <begin position="187"/>
        <end position="216"/>
    </location>
</feature>
<dbReference type="GeneID" id="113431716"/>
<feature type="region of interest" description="Disordered" evidence="1">
    <location>
        <begin position="106"/>
        <end position="132"/>
    </location>
</feature>
<keyword evidence="2" id="KW-0732">Signal</keyword>
<protein>
    <submittedName>
        <fullName evidence="4">Tapasin</fullName>
    </submittedName>
</protein>
<organism evidence="3 4">
    <name type="scientific">Notechis scutatus</name>
    <name type="common">mainland tiger snake</name>
    <dbReference type="NCBI Taxonomy" id="8663"/>
    <lineage>
        <taxon>Eukaryota</taxon>
        <taxon>Metazoa</taxon>
        <taxon>Chordata</taxon>
        <taxon>Craniata</taxon>
        <taxon>Vertebrata</taxon>
        <taxon>Euteleostomi</taxon>
        <taxon>Lepidosauria</taxon>
        <taxon>Squamata</taxon>
        <taxon>Bifurcata</taxon>
        <taxon>Unidentata</taxon>
        <taxon>Episquamata</taxon>
        <taxon>Toxicofera</taxon>
        <taxon>Serpentes</taxon>
        <taxon>Colubroidea</taxon>
        <taxon>Elapidae</taxon>
        <taxon>Hydrophiinae</taxon>
        <taxon>Notechis</taxon>
    </lineage>
</organism>
<reference evidence="4" key="1">
    <citation type="submission" date="2025-08" db="UniProtKB">
        <authorList>
            <consortium name="RefSeq"/>
        </authorList>
    </citation>
    <scope>IDENTIFICATION</scope>
</reference>
<evidence type="ECO:0000313" key="4">
    <source>
        <dbReference type="RefSeq" id="XP_026549784.1"/>
    </source>
</evidence>
<keyword evidence="3" id="KW-1185">Reference proteome</keyword>
<evidence type="ECO:0000256" key="1">
    <source>
        <dbReference type="SAM" id="MobiDB-lite"/>
    </source>
</evidence>
<accession>A0A6J1WBC4</accession>
<feature type="signal peptide" evidence="2">
    <location>
        <begin position="1"/>
        <end position="36"/>
    </location>
</feature>
<evidence type="ECO:0000256" key="2">
    <source>
        <dbReference type="SAM" id="SignalP"/>
    </source>
</evidence>